<proteinExistence type="predicted"/>
<evidence type="ECO:0000313" key="2">
    <source>
        <dbReference type="EMBL" id="MBW8271041.1"/>
    </source>
</evidence>
<dbReference type="EMBL" id="JAHZUY010000066">
    <property type="protein sequence ID" value="MBW8271041.1"/>
    <property type="molecule type" value="Genomic_DNA"/>
</dbReference>
<dbReference type="Pfam" id="PF07238">
    <property type="entry name" value="PilZ"/>
    <property type="match status" value="1"/>
</dbReference>
<feature type="domain" description="PilZ" evidence="1">
    <location>
        <begin position="25"/>
        <end position="100"/>
    </location>
</feature>
<dbReference type="RefSeq" id="WP_220118821.1">
    <property type="nucleotide sequence ID" value="NZ_JAHZUY010000066.1"/>
</dbReference>
<name>A0ABS7F889_9PROT</name>
<sequence length="170" mass="18807">MDRGAFAEDEAARAMALPGTRTGGERRRAPRVGVLKRAKIVAGDTILDCVVLNSSVRGARVRVAQPVVPPERVELHFAGGGVFPARRRWVRGLEIGLEFVGEATLRREAAELAWAAYEALRDGQLEEAMRRLRAVRFFDDEALREAAEAAEAARARLETLLRERAQGRHP</sequence>
<comment type="caution">
    <text evidence="2">The sequence shown here is derived from an EMBL/GenBank/DDBJ whole genome shotgun (WGS) entry which is preliminary data.</text>
</comment>
<keyword evidence="3" id="KW-1185">Reference proteome</keyword>
<dbReference type="InterPro" id="IPR009875">
    <property type="entry name" value="PilZ_domain"/>
</dbReference>
<protein>
    <submittedName>
        <fullName evidence="2">PilZ domain-containing protein</fullName>
    </submittedName>
</protein>
<accession>A0ABS7F889</accession>
<evidence type="ECO:0000313" key="3">
    <source>
        <dbReference type="Proteomes" id="UP001519924"/>
    </source>
</evidence>
<gene>
    <name evidence="2" type="ORF">K1J50_16275</name>
</gene>
<reference evidence="2 3" key="1">
    <citation type="submission" date="2021-08" db="EMBL/GenBank/DDBJ databases">
        <title>Caldovatus sediminis gen. nov., sp. nov., a moderately thermophilic bacterium isolated from a hot spring.</title>
        <authorList>
            <person name="Hu C.-J."/>
            <person name="Li W.-J."/>
            <person name="Xian W.-D."/>
        </authorList>
    </citation>
    <scope>NUCLEOTIDE SEQUENCE [LARGE SCALE GENOMIC DNA]</scope>
    <source>
        <strain evidence="2 3">SYSU G05006</strain>
    </source>
</reference>
<dbReference type="SUPFAM" id="SSF141371">
    <property type="entry name" value="PilZ domain-like"/>
    <property type="match status" value="1"/>
</dbReference>
<evidence type="ECO:0000259" key="1">
    <source>
        <dbReference type="Pfam" id="PF07238"/>
    </source>
</evidence>
<organism evidence="2 3">
    <name type="scientific">Caldovatus aquaticus</name>
    <dbReference type="NCBI Taxonomy" id="2865671"/>
    <lineage>
        <taxon>Bacteria</taxon>
        <taxon>Pseudomonadati</taxon>
        <taxon>Pseudomonadota</taxon>
        <taxon>Alphaproteobacteria</taxon>
        <taxon>Acetobacterales</taxon>
        <taxon>Roseomonadaceae</taxon>
        <taxon>Caldovatus</taxon>
    </lineage>
</organism>
<dbReference type="Proteomes" id="UP001519924">
    <property type="component" value="Unassembled WGS sequence"/>
</dbReference>